<protein>
    <recommendedName>
        <fullName evidence="3">WYL domain-containing protein</fullName>
    </recommendedName>
</protein>
<sequence length="95" mass="11195">MALQKNALMADLRGAIRHYRVIRFAYEGRKYEVEPHELGRNPVTGTYELKAWVRRTASEHPRWLTFNYWNMRALEVLPDTFLPRLVKESDTSMAG</sequence>
<organism evidence="1 2">
    <name type="scientific">Luteolibacter soli</name>
    <dbReference type="NCBI Taxonomy" id="3135280"/>
    <lineage>
        <taxon>Bacteria</taxon>
        <taxon>Pseudomonadati</taxon>
        <taxon>Verrucomicrobiota</taxon>
        <taxon>Verrucomicrobiia</taxon>
        <taxon>Verrucomicrobiales</taxon>
        <taxon>Verrucomicrobiaceae</taxon>
        <taxon>Luteolibacter</taxon>
    </lineage>
</organism>
<evidence type="ECO:0008006" key="3">
    <source>
        <dbReference type="Google" id="ProtNLM"/>
    </source>
</evidence>
<dbReference type="RefSeq" id="WP_341406551.1">
    <property type="nucleotide sequence ID" value="NZ_JBBUKT010000008.1"/>
</dbReference>
<keyword evidence="2" id="KW-1185">Reference proteome</keyword>
<gene>
    <name evidence="1" type="ORF">WKV53_19935</name>
</gene>
<reference evidence="1 2" key="1">
    <citation type="submission" date="2024-04" db="EMBL/GenBank/DDBJ databases">
        <title>Luteolibacter sp. isolated from soil.</title>
        <authorList>
            <person name="An J."/>
        </authorList>
    </citation>
    <scope>NUCLEOTIDE SEQUENCE [LARGE SCALE GENOMIC DNA]</scope>
    <source>
        <strain evidence="1 2">Y139</strain>
    </source>
</reference>
<comment type="caution">
    <text evidence="1">The sequence shown here is derived from an EMBL/GenBank/DDBJ whole genome shotgun (WGS) entry which is preliminary data.</text>
</comment>
<accession>A0ABU9AYD8</accession>
<evidence type="ECO:0000313" key="2">
    <source>
        <dbReference type="Proteomes" id="UP001371305"/>
    </source>
</evidence>
<dbReference type="Proteomes" id="UP001371305">
    <property type="component" value="Unassembled WGS sequence"/>
</dbReference>
<proteinExistence type="predicted"/>
<dbReference type="EMBL" id="JBBUKT010000008">
    <property type="protein sequence ID" value="MEK7952794.1"/>
    <property type="molecule type" value="Genomic_DNA"/>
</dbReference>
<evidence type="ECO:0000313" key="1">
    <source>
        <dbReference type="EMBL" id="MEK7952794.1"/>
    </source>
</evidence>
<name>A0ABU9AYD8_9BACT</name>